<protein>
    <submittedName>
        <fullName evidence="2">Uncharacterized protein</fullName>
    </submittedName>
</protein>
<organism evidence="2 3">
    <name type="scientific">Priestia flexa</name>
    <dbReference type="NCBI Taxonomy" id="86664"/>
    <lineage>
        <taxon>Bacteria</taxon>
        <taxon>Bacillati</taxon>
        <taxon>Bacillota</taxon>
        <taxon>Bacilli</taxon>
        <taxon>Bacillales</taxon>
        <taxon>Bacillaceae</taxon>
        <taxon>Priestia</taxon>
    </lineage>
</organism>
<keyword evidence="1" id="KW-0472">Membrane</keyword>
<gene>
    <name evidence="2" type="ORF">RIB56_18920</name>
</gene>
<keyword evidence="3" id="KW-1185">Reference proteome</keyword>
<name>A0ABU4JAZ6_9BACI</name>
<keyword evidence="1" id="KW-0812">Transmembrane</keyword>
<evidence type="ECO:0000313" key="3">
    <source>
        <dbReference type="Proteomes" id="UP001284771"/>
    </source>
</evidence>
<sequence length="86" mass="9163">MTASSMFNPAFALVIFGIGIGLASMVDPLFGLLAIFGGALLGFSTLVTGKIELNKKAKLLLFASFVFLLSLFSVSYVIVSEVILHY</sequence>
<evidence type="ECO:0000313" key="2">
    <source>
        <dbReference type="EMBL" id="MDW8518186.1"/>
    </source>
</evidence>
<comment type="caution">
    <text evidence="2">The sequence shown here is derived from an EMBL/GenBank/DDBJ whole genome shotgun (WGS) entry which is preliminary data.</text>
</comment>
<proteinExistence type="predicted"/>
<accession>A0ABU4JAZ6</accession>
<dbReference type="EMBL" id="JAWUZT010000082">
    <property type="protein sequence ID" value="MDW8518186.1"/>
    <property type="molecule type" value="Genomic_DNA"/>
</dbReference>
<dbReference type="RefSeq" id="WP_078989736.1">
    <property type="nucleotide sequence ID" value="NZ_CP016790.1"/>
</dbReference>
<feature type="transmembrane region" description="Helical" evidence="1">
    <location>
        <begin position="7"/>
        <end position="23"/>
    </location>
</feature>
<reference evidence="3" key="1">
    <citation type="submission" date="2023-07" db="EMBL/GenBank/DDBJ databases">
        <title>Draft genomic sequences of Priestia flexa CCM isolated from the soil of an abandoned mine contaminated by free cyanide in the high Andean zone of Tacna, Peru.</title>
        <authorList>
            <person name="Caceda Quiroz C.J."/>
            <person name="Maraza Chooque G.J."/>
            <person name="Fora Quispe G.L."/>
            <person name="Carpio Mamani M."/>
        </authorList>
    </citation>
    <scope>NUCLEOTIDE SEQUENCE [LARGE SCALE GENOMIC DNA]</scope>
    <source>
        <strain evidence="3">CCM</strain>
    </source>
</reference>
<feature type="transmembrane region" description="Helical" evidence="1">
    <location>
        <begin position="59"/>
        <end position="79"/>
    </location>
</feature>
<feature type="transmembrane region" description="Helical" evidence="1">
    <location>
        <begin position="29"/>
        <end position="47"/>
    </location>
</feature>
<evidence type="ECO:0000256" key="1">
    <source>
        <dbReference type="SAM" id="Phobius"/>
    </source>
</evidence>
<dbReference type="Proteomes" id="UP001284771">
    <property type="component" value="Unassembled WGS sequence"/>
</dbReference>
<keyword evidence="1" id="KW-1133">Transmembrane helix</keyword>